<dbReference type="SUPFAM" id="SSF52540">
    <property type="entry name" value="P-loop containing nucleoside triphosphate hydrolases"/>
    <property type="match status" value="1"/>
</dbReference>
<dbReference type="InterPro" id="IPR027417">
    <property type="entry name" value="P-loop_NTPase"/>
</dbReference>
<dbReference type="SMART" id="SM00487">
    <property type="entry name" value="DEXDc"/>
    <property type="match status" value="1"/>
</dbReference>
<keyword evidence="2" id="KW-0547">Nucleotide-binding</keyword>
<dbReference type="InterPro" id="IPR006935">
    <property type="entry name" value="Helicase/UvrB_N"/>
</dbReference>
<dbReference type="Proteomes" id="UP000502498">
    <property type="component" value="Chromosome"/>
</dbReference>
<dbReference type="EMBL" id="CP054038">
    <property type="protein sequence ID" value="QKJ18578.1"/>
    <property type="molecule type" value="Genomic_DNA"/>
</dbReference>
<dbReference type="InterPro" id="IPR014001">
    <property type="entry name" value="Helicase_ATP-bd"/>
</dbReference>
<dbReference type="GO" id="GO:0003677">
    <property type="term" value="F:DNA binding"/>
    <property type="evidence" value="ECO:0007669"/>
    <property type="project" value="InterPro"/>
</dbReference>
<dbReference type="PANTHER" id="PTHR47396">
    <property type="entry name" value="TYPE I RESTRICTION ENZYME ECOKI R PROTEIN"/>
    <property type="match status" value="1"/>
</dbReference>
<evidence type="ECO:0000313" key="2">
    <source>
        <dbReference type="EMBL" id="QKJ18578.1"/>
    </source>
</evidence>
<protein>
    <submittedName>
        <fullName evidence="2">DEAD/DEAH box helicase family protein</fullName>
    </submittedName>
</protein>
<evidence type="ECO:0000313" key="3">
    <source>
        <dbReference type="Proteomes" id="UP000502498"/>
    </source>
</evidence>
<dbReference type="GO" id="GO:0004386">
    <property type="term" value="F:helicase activity"/>
    <property type="evidence" value="ECO:0007669"/>
    <property type="project" value="UniProtKB-KW"/>
</dbReference>
<reference evidence="2 3" key="1">
    <citation type="submission" date="2020-05" db="EMBL/GenBank/DDBJ databases">
        <title>Strain PA2F3 complete genome.</title>
        <authorList>
            <person name="Kim Y.-S."/>
            <person name="Kim S.-J."/>
            <person name="Jung H.-k."/>
            <person name="Kim S.-E."/>
            <person name="Kim K.-H."/>
        </authorList>
    </citation>
    <scope>NUCLEOTIDE SEQUENCE [LARGE SCALE GENOMIC DNA]</scope>
    <source>
        <strain evidence="2 3">PA2F3</strain>
    </source>
</reference>
<dbReference type="REBASE" id="395020">
    <property type="entry name" value="MhoPA2F3ORF3710P"/>
</dbReference>
<dbReference type="Pfam" id="PF04851">
    <property type="entry name" value="ResIII"/>
    <property type="match status" value="1"/>
</dbReference>
<name>A0A7D4Q028_9MICO</name>
<dbReference type="Gene3D" id="3.40.50.300">
    <property type="entry name" value="P-loop containing nucleotide triphosphate hydrolases"/>
    <property type="match status" value="2"/>
</dbReference>
<dbReference type="InterPro" id="IPR050742">
    <property type="entry name" value="Helicase_Restrict-Modif_Enz"/>
</dbReference>
<feature type="domain" description="Helicase ATP-binding" evidence="1">
    <location>
        <begin position="1"/>
        <end position="254"/>
    </location>
</feature>
<dbReference type="PANTHER" id="PTHR47396:SF1">
    <property type="entry name" value="ATP-DEPENDENT HELICASE IRC3-RELATED"/>
    <property type="match status" value="1"/>
</dbReference>
<keyword evidence="2" id="KW-0347">Helicase</keyword>
<dbReference type="AlphaFoldDB" id="A0A7D4Q028"/>
<gene>
    <name evidence="2" type="ORF">HQM25_03715</name>
</gene>
<accession>A0A7D4Q028</accession>
<keyword evidence="2" id="KW-0067">ATP-binding</keyword>
<keyword evidence="2" id="KW-0378">Hydrolase</keyword>
<dbReference type="GO" id="GO:0005524">
    <property type="term" value="F:ATP binding"/>
    <property type="evidence" value="ECO:0007669"/>
    <property type="project" value="InterPro"/>
</dbReference>
<dbReference type="GO" id="GO:0016787">
    <property type="term" value="F:hydrolase activity"/>
    <property type="evidence" value="ECO:0007669"/>
    <property type="project" value="InterPro"/>
</dbReference>
<dbReference type="GO" id="GO:0005829">
    <property type="term" value="C:cytosol"/>
    <property type="evidence" value="ECO:0007669"/>
    <property type="project" value="TreeGrafter"/>
</dbReference>
<evidence type="ECO:0000259" key="1">
    <source>
        <dbReference type="SMART" id="SM00487"/>
    </source>
</evidence>
<organism evidence="2 3">
    <name type="scientific">Microbacterium hominis</name>
    <dbReference type="NCBI Taxonomy" id="162426"/>
    <lineage>
        <taxon>Bacteria</taxon>
        <taxon>Bacillati</taxon>
        <taxon>Actinomycetota</taxon>
        <taxon>Actinomycetes</taxon>
        <taxon>Micrococcales</taxon>
        <taxon>Microbacteriaceae</taxon>
        <taxon>Microbacterium</taxon>
    </lineage>
</organism>
<dbReference type="RefSeq" id="WP_172989019.1">
    <property type="nucleotide sequence ID" value="NZ_CP054038.1"/>
</dbReference>
<sequence>MKYTLKDYQAEAVDKVLINLEKARSTYRRDGDEVAFSLTAATGAGKTVMAAASIEALFYGSDTFEFDPDPGAVVIWFSDSPALNLQSRTRLMQASEKLTSGDLVVIEPPFAIPQLESGKVYFLNTQKLGSKSKLVRGYVRDEDRELAGFERVASPDDLAWNIWETIGNTISNDDKTLYLVLDEAHRGFDTKTASDRKTIVQRLVNGEGGQPPIPIVMGISATIDRFAEAMKEAQAVDRRRVLDQVAVHPWQVQESGLVKDTVMLDIPDEVGNFDSVLVRRAARKLKESTTVWHAYSKHQGLADVVEPLLVVQVPNVPEHDDVGIALDTIADELGGLPSSAVRHVLGDHKTQTFGSWDIDHIEPQRVQDTPHVKVLIAKDGISTGWDCPRAEVLVSFRPAKDHTHITQLLGRMVRNPLARRVPGDERLNSVDCILPFFDKTMAGKVVKYMTGQVEEVDNTSSRKVVIEPHEMSANPNVGEAVWKVWDSLPSLSVPVKGARPVKRLVALAQALSSDGLRSGALAEVESRLHAVLDEFADQYPDLLAAAVNEVWEVHVLNLVAKTGKAGVSYRHFVERADARAIRVAFEDAKRAYGADIAQSYVDHLAGPDDEDADDDGLTEAYVKAAALAYIPELRKKIDAVSESIAKDWFAEYSDAIGTLNDERQEQYLEIWTLATVPQPGKLRRPRNRIEDWKMVDANEQIVAAPLAELHLMSDADGWFPIGTLNDWERKVVAAELASGTCLGWYRNPARAAVDALGVTYRDVLGNWRSMHPDFLFFHEIDGEIKASIVDPHGHHLDDALVKLKGLAEFARDYGKHFHRIEAIASGSSGPALKSLDLKNPGLQRAILEGAGRVADFYDGEFAIEYAGPAQ</sequence>
<proteinExistence type="predicted"/>